<name>A0A1M2V9L6_TRAPU</name>
<dbReference type="Proteomes" id="UP000184267">
    <property type="component" value="Unassembled WGS sequence"/>
</dbReference>
<gene>
    <name evidence="2" type="ORF">TRAPUB_4965</name>
</gene>
<dbReference type="OMA" id="HHILAWV"/>
<dbReference type="AlphaFoldDB" id="A0A1M2V9L6"/>
<proteinExistence type="predicted"/>
<evidence type="ECO:0000256" key="1">
    <source>
        <dbReference type="SAM" id="SignalP"/>
    </source>
</evidence>
<feature type="signal peptide" evidence="1">
    <location>
        <begin position="1"/>
        <end position="20"/>
    </location>
</feature>
<organism evidence="2 3">
    <name type="scientific">Trametes pubescens</name>
    <name type="common">White-rot fungus</name>
    <dbReference type="NCBI Taxonomy" id="154538"/>
    <lineage>
        <taxon>Eukaryota</taxon>
        <taxon>Fungi</taxon>
        <taxon>Dikarya</taxon>
        <taxon>Basidiomycota</taxon>
        <taxon>Agaricomycotina</taxon>
        <taxon>Agaricomycetes</taxon>
        <taxon>Polyporales</taxon>
        <taxon>Polyporaceae</taxon>
        <taxon>Trametes</taxon>
    </lineage>
</organism>
<evidence type="ECO:0008006" key="4">
    <source>
        <dbReference type="Google" id="ProtNLM"/>
    </source>
</evidence>
<sequence length="360" mass="40509">MDKLAVELLTLISFYACTDGGPTGCSLSLVSRRIREVSRPARFFSVSLMTSPTQIEQFLECLQNERARATDMLPRVRHLCLSLFGNGTATTISTPPASSSSMSMLTPVGPPRSRVEFLAAQRRRAQQWHTGQDNLDEQYGRIIPALIRAVAPDVHTFAFLQAQWRSTSVVRCVFPQLRELTLVGGDPTFQPFAFVSSDKPLYPALKRLHHILAWVGKDVDFMQWGLHAPNVTHLRVSRLDYHPRITVETLDQAIGENEPECFPHLQSVVIQPCPAPPPVARMDPTHLAFRDYLVYLERLAGRARVPVRVLPPLEMPKLMPGVDPQQKCIHRVKEEWLDRVEGDGDGCWREGMHGRQAPIA</sequence>
<keyword evidence="3" id="KW-1185">Reference proteome</keyword>
<keyword evidence="1" id="KW-0732">Signal</keyword>
<dbReference type="OrthoDB" id="2748701at2759"/>
<reference evidence="2 3" key="1">
    <citation type="submission" date="2016-10" db="EMBL/GenBank/DDBJ databases">
        <title>Genome sequence of the basidiomycete white-rot fungus Trametes pubescens.</title>
        <authorList>
            <person name="Makela M.R."/>
            <person name="Granchi Z."/>
            <person name="Peng M."/>
            <person name="De Vries R.P."/>
            <person name="Grigoriev I."/>
            <person name="Riley R."/>
            <person name="Hilden K."/>
        </authorList>
    </citation>
    <scope>NUCLEOTIDE SEQUENCE [LARGE SCALE GENOMIC DNA]</scope>
    <source>
        <strain evidence="2 3">FBCC735</strain>
    </source>
</reference>
<comment type="caution">
    <text evidence="2">The sequence shown here is derived from an EMBL/GenBank/DDBJ whole genome shotgun (WGS) entry which is preliminary data.</text>
</comment>
<evidence type="ECO:0000313" key="2">
    <source>
        <dbReference type="EMBL" id="OJT04331.1"/>
    </source>
</evidence>
<dbReference type="STRING" id="154538.A0A1M2V9L6"/>
<dbReference type="EMBL" id="MNAD01001548">
    <property type="protein sequence ID" value="OJT04331.1"/>
    <property type="molecule type" value="Genomic_DNA"/>
</dbReference>
<feature type="chain" id="PRO_5011979042" description="F-box domain-containing protein" evidence="1">
    <location>
        <begin position="21"/>
        <end position="360"/>
    </location>
</feature>
<accession>A0A1M2V9L6</accession>
<evidence type="ECO:0000313" key="3">
    <source>
        <dbReference type="Proteomes" id="UP000184267"/>
    </source>
</evidence>
<protein>
    <recommendedName>
        <fullName evidence="4">F-box domain-containing protein</fullName>
    </recommendedName>
</protein>